<keyword evidence="7" id="KW-0175">Coiled coil</keyword>
<feature type="active site" description="Proton acceptor" evidence="6">
    <location>
        <position position="238"/>
    </location>
</feature>
<accession>A0A5D0MIW8</accession>
<dbReference type="Gene3D" id="3.40.1390.10">
    <property type="entry name" value="MurE/MurF, N-terminal domain"/>
    <property type="match status" value="1"/>
</dbReference>
<dbReference type="UniPathway" id="UPA00973"/>
<keyword evidence="6" id="KW-0677">Repeat</keyword>
<evidence type="ECO:0000256" key="2">
    <source>
        <dbReference type="ARBA" id="ARBA00022556"/>
    </source>
</evidence>
<dbReference type="Pfam" id="PF00132">
    <property type="entry name" value="Hexapep"/>
    <property type="match status" value="3"/>
</dbReference>
<keyword evidence="9" id="KW-1185">Reference proteome</keyword>
<comment type="similarity">
    <text evidence="6">Belongs to the transferase hexapeptide repeat family. LpxD subfamily.</text>
</comment>
<keyword evidence="5 6" id="KW-0012">Acyltransferase</keyword>
<dbReference type="GO" id="GO:0016410">
    <property type="term" value="F:N-acyltransferase activity"/>
    <property type="evidence" value="ECO:0007669"/>
    <property type="project" value="InterPro"/>
</dbReference>
<evidence type="ECO:0000313" key="9">
    <source>
        <dbReference type="Proteomes" id="UP000324143"/>
    </source>
</evidence>
<evidence type="ECO:0000256" key="6">
    <source>
        <dbReference type="HAMAP-Rule" id="MF_00523"/>
    </source>
</evidence>
<comment type="catalytic activity">
    <reaction evidence="6">
        <text>a UDP-3-O-[(3R)-3-hydroxyacyl]-alpha-D-glucosamine + a (3R)-hydroxyacyl-[ACP] = a UDP-2-N,3-O-bis[(3R)-3-hydroxyacyl]-alpha-D-glucosamine + holo-[ACP] + H(+)</text>
        <dbReference type="Rhea" id="RHEA:53836"/>
        <dbReference type="Rhea" id="RHEA-COMP:9685"/>
        <dbReference type="Rhea" id="RHEA-COMP:9945"/>
        <dbReference type="ChEBI" id="CHEBI:15378"/>
        <dbReference type="ChEBI" id="CHEBI:64479"/>
        <dbReference type="ChEBI" id="CHEBI:78827"/>
        <dbReference type="ChEBI" id="CHEBI:137740"/>
        <dbReference type="ChEBI" id="CHEBI:137748"/>
        <dbReference type="EC" id="2.3.1.191"/>
    </reaction>
</comment>
<dbReference type="PANTHER" id="PTHR43378">
    <property type="entry name" value="UDP-3-O-ACYLGLUCOSAMINE N-ACYLTRANSFERASE"/>
    <property type="match status" value="1"/>
</dbReference>
<sequence length="344" mass="37551">MNFRLTLGKLQKDHRIDIINLKKDKMLNNFSTVEKADNNSIVFVEKEELHEKVKKKNVGLIITNTEIDTGSPQAVVDNPRGLFFDLVRGCSEKKSKKGISSKAVIGKSCEIAETAYIGPFVIIEDNVVLGENVIIHGNSYIGSNTVIGDNTEVKALTSIYKNITIGKNCIIHSGVVVGADGYGYDDSNNKLTKIPQIGEIVIEDNVEIGANCTIDRATLGETLIKSNVKIDNLVQVAHNVKIGANTRIAAQSGIAGSSELGNWVVLAGQVGIGDHVSITDNVVLTAQSGVAGDIQETGVYSGTPARKMKKQYRMMAYQSKLEKMWKKIKNLEKKIENYEDNSKK</sequence>
<dbReference type="InterPro" id="IPR011004">
    <property type="entry name" value="Trimer_LpxA-like_sf"/>
</dbReference>
<dbReference type="InterPro" id="IPR007691">
    <property type="entry name" value="LpxD"/>
</dbReference>
<keyword evidence="1 6" id="KW-0444">Lipid biosynthesis</keyword>
<dbReference type="SUPFAM" id="SSF51161">
    <property type="entry name" value="Trimeric LpxA-like enzymes"/>
    <property type="match status" value="1"/>
</dbReference>
<evidence type="ECO:0000256" key="5">
    <source>
        <dbReference type="ARBA" id="ARBA00023315"/>
    </source>
</evidence>
<evidence type="ECO:0000313" key="8">
    <source>
        <dbReference type="EMBL" id="TYB31875.1"/>
    </source>
</evidence>
<dbReference type="EMBL" id="VSIX01000026">
    <property type="protein sequence ID" value="TYB31875.1"/>
    <property type="molecule type" value="Genomic_DNA"/>
</dbReference>
<dbReference type="Gene3D" id="2.160.10.10">
    <property type="entry name" value="Hexapeptide repeat proteins"/>
    <property type="match status" value="1"/>
</dbReference>
<gene>
    <name evidence="6 8" type="primary">lpxD</name>
    <name evidence="8" type="ORF">FXF47_02050</name>
</gene>
<dbReference type="CDD" id="cd03352">
    <property type="entry name" value="LbH_LpxD"/>
    <property type="match status" value="1"/>
</dbReference>
<dbReference type="InterPro" id="IPR001451">
    <property type="entry name" value="Hexapep"/>
</dbReference>
<evidence type="ECO:0000256" key="4">
    <source>
        <dbReference type="ARBA" id="ARBA00023098"/>
    </source>
</evidence>
<name>A0A5D0MIW8_9BACT</name>
<keyword evidence="2 6" id="KW-0441">Lipid A biosynthesis</keyword>
<dbReference type="NCBIfam" id="TIGR01853">
    <property type="entry name" value="lipid_A_lpxD"/>
    <property type="match status" value="1"/>
</dbReference>
<feature type="coiled-coil region" evidence="7">
    <location>
        <begin position="314"/>
        <end position="341"/>
    </location>
</feature>
<dbReference type="PANTHER" id="PTHR43378:SF2">
    <property type="entry name" value="UDP-3-O-ACYLGLUCOSAMINE N-ACYLTRANSFERASE 1, MITOCHONDRIAL-RELATED"/>
    <property type="match status" value="1"/>
</dbReference>
<dbReference type="GO" id="GO:0103118">
    <property type="term" value="F:UDP-3-O-[(3R)-3-hydroxyacyl]-glucosamine N-acyltransferase activity"/>
    <property type="evidence" value="ECO:0007669"/>
    <property type="project" value="UniProtKB-EC"/>
</dbReference>
<comment type="caution">
    <text evidence="8">The sequence shown here is derived from an EMBL/GenBank/DDBJ whole genome shotgun (WGS) entry which is preliminary data.</text>
</comment>
<proteinExistence type="inferred from homology"/>
<dbReference type="AlphaFoldDB" id="A0A5D0MIW8"/>
<dbReference type="GO" id="GO:0009245">
    <property type="term" value="P:lipid A biosynthetic process"/>
    <property type="evidence" value="ECO:0007669"/>
    <property type="project" value="UniProtKB-UniRule"/>
</dbReference>
<organism evidence="8 9">
    <name type="scientific">Candidatus Mcinerneyibacterium aminivorans</name>
    <dbReference type="NCBI Taxonomy" id="2703815"/>
    <lineage>
        <taxon>Bacteria</taxon>
        <taxon>Candidatus Macinerneyibacteriota</taxon>
        <taxon>Candidatus Mcinerneyibacteria</taxon>
        <taxon>Candidatus Mcinerneyibacteriales</taxon>
        <taxon>Candidatus Mcinerneyibacteriaceae</taxon>
        <taxon>Candidatus Mcinerneyibacterium</taxon>
    </lineage>
</organism>
<comment type="function">
    <text evidence="6">Catalyzes the N-acylation of UDP-3-O-acylglucosamine using 3-hydroxyacyl-ACP as the acyl donor. Is involved in the biosynthesis of lipid A, a phosphorylated glycolipid that anchors the lipopolysaccharide to the outer membrane of the cell.</text>
</comment>
<dbReference type="GO" id="GO:0016020">
    <property type="term" value="C:membrane"/>
    <property type="evidence" value="ECO:0007669"/>
    <property type="project" value="GOC"/>
</dbReference>
<protein>
    <recommendedName>
        <fullName evidence="6">UDP-3-O-acylglucosamine N-acyltransferase</fullName>
        <ecNumber evidence="6">2.3.1.191</ecNumber>
    </recommendedName>
</protein>
<keyword evidence="3 6" id="KW-0808">Transferase</keyword>
<evidence type="ECO:0000256" key="3">
    <source>
        <dbReference type="ARBA" id="ARBA00022679"/>
    </source>
</evidence>
<dbReference type="EC" id="2.3.1.191" evidence="6"/>
<keyword evidence="4 6" id="KW-0443">Lipid metabolism</keyword>
<evidence type="ECO:0000256" key="7">
    <source>
        <dbReference type="SAM" id="Coils"/>
    </source>
</evidence>
<evidence type="ECO:0000256" key="1">
    <source>
        <dbReference type="ARBA" id="ARBA00022516"/>
    </source>
</evidence>
<reference evidence="8" key="1">
    <citation type="submission" date="2019-08" db="EMBL/GenBank/DDBJ databases">
        <title>Genomic characterization of a novel candidate phylum (ARYD3) from a high temperature, high salinity tertiary oil reservoir in north central Oklahoma, USA.</title>
        <authorList>
            <person name="Youssef N.H."/>
            <person name="Yadav A."/>
            <person name="Elshahed M.S."/>
        </authorList>
    </citation>
    <scope>NUCLEOTIDE SEQUENCE [LARGE SCALE GENOMIC DNA]</scope>
    <source>
        <strain evidence="8">ARYD3</strain>
    </source>
</reference>
<dbReference type="HAMAP" id="MF_00523">
    <property type="entry name" value="LpxD"/>
    <property type="match status" value="1"/>
</dbReference>
<dbReference type="NCBIfam" id="NF002060">
    <property type="entry name" value="PRK00892.1"/>
    <property type="match status" value="1"/>
</dbReference>
<comment type="pathway">
    <text evidence="6">Bacterial outer membrane biogenesis; LPS lipid A biosynthesis.</text>
</comment>
<dbReference type="Proteomes" id="UP000324143">
    <property type="component" value="Unassembled WGS sequence"/>
</dbReference>
<comment type="subunit">
    <text evidence="6">Homotrimer.</text>
</comment>